<dbReference type="InterPro" id="IPR011990">
    <property type="entry name" value="TPR-like_helical_dom_sf"/>
</dbReference>
<dbReference type="Pfam" id="PF13371">
    <property type="entry name" value="TPR_9"/>
    <property type="match status" value="1"/>
</dbReference>
<proteinExistence type="inferred from homology"/>
<gene>
    <name evidence="3" type="ORF">V0288_03845</name>
</gene>
<dbReference type="SUPFAM" id="SSF48452">
    <property type="entry name" value="TPR-like"/>
    <property type="match status" value="1"/>
</dbReference>
<keyword evidence="4" id="KW-1185">Reference proteome</keyword>
<dbReference type="EMBL" id="JBAFSM010000005">
    <property type="protein sequence ID" value="MEG3436241.1"/>
    <property type="molecule type" value="Genomic_DNA"/>
</dbReference>
<reference evidence="3 4" key="1">
    <citation type="submission" date="2024-01" db="EMBL/GenBank/DDBJ databases">
        <title>Genomic insights into the taxonomy and metabolism of the cyanobacterium Pannus brasiliensis CCIBt3594.</title>
        <authorList>
            <person name="Machado M."/>
            <person name="Botero N.B."/>
            <person name="Andreote A.P.D."/>
            <person name="Feitosa A.M.T."/>
            <person name="Popin R."/>
            <person name="Sivonen K."/>
            <person name="Fiore M.F."/>
        </authorList>
    </citation>
    <scope>NUCLEOTIDE SEQUENCE [LARGE SCALE GENOMIC DNA]</scope>
    <source>
        <strain evidence="3 4">CCIBt3594</strain>
    </source>
</reference>
<feature type="domain" description="Protein SirB1 N-terminal" evidence="2">
    <location>
        <begin position="43"/>
        <end position="193"/>
    </location>
</feature>
<organism evidence="3 4">
    <name type="scientific">Pannus brasiliensis CCIBt3594</name>
    <dbReference type="NCBI Taxonomy" id="1427578"/>
    <lineage>
        <taxon>Bacteria</taxon>
        <taxon>Bacillati</taxon>
        <taxon>Cyanobacteriota</taxon>
        <taxon>Cyanophyceae</taxon>
        <taxon>Oscillatoriophycideae</taxon>
        <taxon>Chroococcales</taxon>
        <taxon>Microcystaceae</taxon>
        <taxon>Pannus</taxon>
    </lineage>
</organism>
<dbReference type="InterPro" id="IPR032698">
    <property type="entry name" value="SirB1_N"/>
</dbReference>
<evidence type="ECO:0000259" key="2">
    <source>
        <dbReference type="Pfam" id="PF13369"/>
    </source>
</evidence>
<dbReference type="Proteomes" id="UP001328733">
    <property type="component" value="Unassembled WGS sequence"/>
</dbReference>
<evidence type="ECO:0000313" key="4">
    <source>
        <dbReference type="Proteomes" id="UP001328733"/>
    </source>
</evidence>
<accession>A0AAW9QNC3</accession>
<dbReference type="AlphaFoldDB" id="A0AAW9QNC3"/>
<comment type="similarity">
    <text evidence="1">Belongs to the UPF0162 family.</text>
</comment>
<protein>
    <submittedName>
        <fullName evidence="3">Transglutaminase-like domain-containing protein</fullName>
    </submittedName>
</protein>
<name>A0AAW9QNC3_9CHRO</name>
<evidence type="ECO:0000256" key="1">
    <source>
        <dbReference type="ARBA" id="ARBA00007100"/>
    </source>
</evidence>
<dbReference type="Pfam" id="PF13369">
    <property type="entry name" value="Transglut_core2"/>
    <property type="match status" value="1"/>
</dbReference>
<sequence>MTPDLLYQAFAREIQYPDPDIDLARAALQIARFEYPRLAIEPYLHRLDRMAEEVRERLPATRYPLKVIQTINEYLFEELQFSGNTQDYYDPGNSYLNDVIDRRTGIPLTLSIVYLEIAKRLDFPMVGVGLPGHFIIRPNFDEVAIFVDPFHRGEILFEEDCQERLSQIYQQPVKLEAHFLATVTNHQILVRMLTNLKYIFLNRQRWEKTIQTIDLLLLLIPNHPIELRDRGLLFYRSGQLDRAKQDLGFYLALLPDARDADTIRQLLQEIG</sequence>
<evidence type="ECO:0000313" key="3">
    <source>
        <dbReference type="EMBL" id="MEG3436241.1"/>
    </source>
</evidence>
<dbReference type="PANTHER" id="PTHR31350:SF21">
    <property type="entry name" value="F-BOX ONLY PROTEIN 21"/>
    <property type="match status" value="1"/>
</dbReference>
<comment type="caution">
    <text evidence="3">The sequence shown here is derived from an EMBL/GenBank/DDBJ whole genome shotgun (WGS) entry which is preliminary data.</text>
</comment>
<dbReference type="PANTHER" id="PTHR31350">
    <property type="entry name" value="SI:DKEY-261L7.2"/>
    <property type="match status" value="1"/>
</dbReference>
<dbReference type="Gene3D" id="1.25.40.10">
    <property type="entry name" value="Tetratricopeptide repeat domain"/>
    <property type="match status" value="1"/>
</dbReference>
<dbReference type="RefSeq" id="WP_332863696.1">
    <property type="nucleotide sequence ID" value="NZ_JBAFSM010000005.1"/>
</dbReference>